<dbReference type="EMBL" id="JBHSTI010000002">
    <property type="protein sequence ID" value="MFC6236326.1"/>
    <property type="molecule type" value="Genomic_DNA"/>
</dbReference>
<comment type="caution">
    <text evidence="2">The sequence shown here is derived from an EMBL/GenBank/DDBJ whole genome shotgun (WGS) entry which is preliminary data.</text>
</comment>
<feature type="domain" description="HTH luxR-type" evidence="1">
    <location>
        <begin position="12"/>
        <end position="58"/>
    </location>
</feature>
<evidence type="ECO:0000313" key="3">
    <source>
        <dbReference type="Proteomes" id="UP001596138"/>
    </source>
</evidence>
<accession>A0ABW1SVQ5</accession>
<dbReference type="Proteomes" id="UP001596138">
    <property type="component" value="Unassembled WGS sequence"/>
</dbReference>
<dbReference type="InterPro" id="IPR016032">
    <property type="entry name" value="Sig_transdc_resp-reg_C-effctor"/>
</dbReference>
<gene>
    <name evidence="2" type="ORF">ACFQGU_00430</name>
</gene>
<sequence>MGSTHGPEPTTTLTLRPREVLRPVAAGETNREIAAARGLTTITMKSFWQEVLQKLGASE</sequence>
<organism evidence="2 3">
    <name type="scientific">Longivirga aurantiaca</name>
    <dbReference type="NCBI Taxonomy" id="1837743"/>
    <lineage>
        <taxon>Bacteria</taxon>
        <taxon>Bacillati</taxon>
        <taxon>Actinomycetota</taxon>
        <taxon>Actinomycetes</taxon>
        <taxon>Sporichthyales</taxon>
        <taxon>Sporichthyaceae</taxon>
        <taxon>Longivirga</taxon>
    </lineage>
</organism>
<dbReference type="InterPro" id="IPR000792">
    <property type="entry name" value="Tscrpt_reg_LuxR_C"/>
</dbReference>
<dbReference type="PRINTS" id="PR00038">
    <property type="entry name" value="HTHLUXR"/>
</dbReference>
<evidence type="ECO:0000313" key="2">
    <source>
        <dbReference type="EMBL" id="MFC6236326.1"/>
    </source>
</evidence>
<dbReference type="InterPro" id="IPR036388">
    <property type="entry name" value="WH-like_DNA-bd_sf"/>
</dbReference>
<protein>
    <submittedName>
        <fullName evidence="2">LuxR C-terminal-related transcriptional regulator</fullName>
    </submittedName>
</protein>
<reference evidence="3" key="1">
    <citation type="journal article" date="2019" name="Int. J. Syst. Evol. Microbiol.">
        <title>The Global Catalogue of Microorganisms (GCM) 10K type strain sequencing project: providing services to taxonomists for standard genome sequencing and annotation.</title>
        <authorList>
            <consortium name="The Broad Institute Genomics Platform"/>
            <consortium name="The Broad Institute Genome Sequencing Center for Infectious Disease"/>
            <person name="Wu L."/>
            <person name="Ma J."/>
        </authorList>
    </citation>
    <scope>NUCLEOTIDE SEQUENCE [LARGE SCALE GENOMIC DNA]</scope>
    <source>
        <strain evidence="3">CGMCC 4.7317</strain>
    </source>
</reference>
<name>A0ABW1SVQ5_9ACTN</name>
<evidence type="ECO:0000259" key="1">
    <source>
        <dbReference type="Pfam" id="PF00196"/>
    </source>
</evidence>
<keyword evidence="3" id="KW-1185">Reference proteome</keyword>
<dbReference type="Pfam" id="PF00196">
    <property type="entry name" value="GerE"/>
    <property type="match status" value="1"/>
</dbReference>
<dbReference type="RefSeq" id="WP_386763373.1">
    <property type="nucleotide sequence ID" value="NZ_JBHSTI010000002.1"/>
</dbReference>
<dbReference type="SUPFAM" id="SSF46894">
    <property type="entry name" value="C-terminal effector domain of the bipartite response regulators"/>
    <property type="match status" value="1"/>
</dbReference>
<dbReference type="Gene3D" id="1.10.10.10">
    <property type="entry name" value="Winged helix-like DNA-binding domain superfamily/Winged helix DNA-binding domain"/>
    <property type="match status" value="1"/>
</dbReference>
<proteinExistence type="predicted"/>